<evidence type="ECO:0000256" key="5">
    <source>
        <dbReference type="ARBA" id="ARBA00023125"/>
    </source>
</evidence>
<reference evidence="11" key="1">
    <citation type="submission" date="2023-06" db="EMBL/GenBank/DDBJ databases">
        <authorList>
            <person name="Delattre M."/>
        </authorList>
    </citation>
    <scope>NUCLEOTIDE SEQUENCE</scope>
    <source>
        <strain evidence="11">AF72</strain>
    </source>
</reference>
<dbReference type="InterPro" id="IPR006171">
    <property type="entry name" value="TOPRIM_dom"/>
</dbReference>
<dbReference type="GO" id="GO:0005634">
    <property type="term" value="C:nucleus"/>
    <property type="evidence" value="ECO:0007669"/>
    <property type="project" value="TreeGrafter"/>
</dbReference>
<dbReference type="InterPro" id="IPR013497">
    <property type="entry name" value="Topo_IA_cen"/>
</dbReference>
<comment type="catalytic activity">
    <reaction evidence="1 7">
        <text>ATP-independent breakage of single-stranded DNA, followed by passage and rejoining.</text>
        <dbReference type="EC" id="5.6.2.1"/>
    </reaction>
</comment>
<evidence type="ECO:0000313" key="12">
    <source>
        <dbReference type="Proteomes" id="UP001177023"/>
    </source>
</evidence>
<sequence>MPTQDEKKLPRALFVAKNNVMAKRISALLSKDKAVWRDGPSPFNKIYSFSMHFQGRETLISVTSVSGHLMCPTFGYKLKEWHESTTEKLFNAPLLYWRKEKVAQNLKDEAANSNVLVILTECDREGENIGAQIKIVCQEANPNIHVFRAKFSAVTTESLERALENLHSLDENIVDAVNCRMEFDLRIGSAFSRLQTLYYRRYFPAQFPPDDPKVISYGSCQFPTLGFVVEREKAIQQFIARSFWMPQLDHVKDGVKTEFTWNGKPQFNAVKARRFYTNARTAARAIVEMVYTYPTTKPRPSALNKADLQKLAIKQLGMTAHEVTAVAEQLYLRGLISNPKTNTNIFHKGMELNSVLALLVSDTSWGAFAQKIVDDGGAMPRKESQNDGVHPPIHPLRLATRDEFSCEVEWRVYELVARHFLACCSKDAKGQETRVTIRLGEENFTATGLHVDDRGYLEIYPYENWDEKSIGKYDHGETITDYQIQMIESKMEPPPLLTEADLVTLMDENGIGTSATHSQHIQTIKNREYVMLDGNQNLCSTVLGRSLVEAYENMGLPMASPGLHADFERQLVKICEGKRTKEQVLSEYLAMYRRMFRVAEEQIHEFGAAFYRNTTLDQIKMEIPEIIDDKSLENDENRNWIQFSSLDSNDTKPPFPNSSSQQDTDLDLNWQ</sequence>
<comment type="similarity">
    <text evidence="2 7">Belongs to the type IA topoisomerase family.</text>
</comment>
<name>A0AA36CCB8_9BILA</name>
<feature type="non-terminal residue" evidence="11">
    <location>
        <position position="1"/>
    </location>
</feature>
<dbReference type="GO" id="GO:0006281">
    <property type="term" value="P:DNA repair"/>
    <property type="evidence" value="ECO:0007669"/>
    <property type="project" value="TreeGrafter"/>
</dbReference>
<dbReference type="Gene3D" id="2.70.20.10">
    <property type="entry name" value="Topoisomerase I, domain 3"/>
    <property type="match status" value="1"/>
</dbReference>
<feature type="domain" description="Topo IA-type catalytic" evidence="10">
    <location>
        <begin position="170"/>
        <end position="596"/>
    </location>
</feature>
<dbReference type="Gene3D" id="1.10.290.10">
    <property type="entry name" value="Topoisomerase I, domain 4"/>
    <property type="match status" value="1"/>
</dbReference>
<dbReference type="PROSITE" id="PS52039">
    <property type="entry name" value="TOPO_IA_2"/>
    <property type="match status" value="1"/>
</dbReference>
<comment type="function">
    <text evidence="7">Introduces a single-strand break via transesterification at a target site in duplex DNA. Releases the supercoiling and torsional tension of DNA introduced during the DNA replication and transcription by transiently cleaving and rejoining one strand of the DNA duplex. The scissile phosphodiester is attacked by the catalytic tyrosine of the enzyme, resulting in the formation of a DNA-(5'-phosphotyrosyl)-enzyme intermediate and the expulsion of a 3'-OH DNA strand.</text>
</comment>
<dbReference type="SUPFAM" id="SSF56712">
    <property type="entry name" value="Prokaryotic type I DNA topoisomerase"/>
    <property type="match status" value="1"/>
</dbReference>
<dbReference type="PANTHER" id="PTHR11390:SF21">
    <property type="entry name" value="DNA TOPOISOMERASE 3-ALPHA"/>
    <property type="match status" value="1"/>
</dbReference>
<dbReference type="PANTHER" id="PTHR11390">
    <property type="entry name" value="PROKARYOTIC DNA TOPOISOMERASE"/>
    <property type="match status" value="1"/>
</dbReference>
<dbReference type="EMBL" id="CATQJA010001106">
    <property type="protein sequence ID" value="CAJ0565802.1"/>
    <property type="molecule type" value="Genomic_DNA"/>
</dbReference>
<gene>
    <name evidence="11" type="ORF">MSPICULIGERA_LOCUS4429</name>
</gene>
<protein>
    <recommendedName>
        <fullName evidence="3 7">DNA topoisomerase</fullName>
        <ecNumber evidence="3 7">5.6.2.1</ecNumber>
    </recommendedName>
</protein>
<dbReference type="InterPro" id="IPR000380">
    <property type="entry name" value="Topo_IA"/>
</dbReference>
<dbReference type="Proteomes" id="UP001177023">
    <property type="component" value="Unassembled WGS sequence"/>
</dbReference>
<dbReference type="InterPro" id="IPR023405">
    <property type="entry name" value="Topo_IA_core_domain"/>
</dbReference>
<evidence type="ECO:0000256" key="8">
    <source>
        <dbReference type="SAM" id="MobiDB-lite"/>
    </source>
</evidence>
<evidence type="ECO:0000256" key="2">
    <source>
        <dbReference type="ARBA" id="ARBA00009446"/>
    </source>
</evidence>
<evidence type="ECO:0000256" key="4">
    <source>
        <dbReference type="ARBA" id="ARBA00023029"/>
    </source>
</evidence>
<dbReference type="PROSITE" id="PS50880">
    <property type="entry name" value="TOPRIM"/>
    <property type="match status" value="1"/>
</dbReference>
<dbReference type="Pfam" id="PF01751">
    <property type="entry name" value="Toprim"/>
    <property type="match status" value="1"/>
</dbReference>
<evidence type="ECO:0000256" key="1">
    <source>
        <dbReference type="ARBA" id="ARBA00000213"/>
    </source>
</evidence>
<dbReference type="GO" id="GO:0031422">
    <property type="term" value="C:RecQ family helicase-topoisomerase III complex"/>
    <property type="evidence" value="ECO:0007669"/>
    <property type="project" value="TreeGrafter"/>
</dbReference>
<dbReference type="CDD" id="cd00186">
    <property type="entry name" value="TOP1Ac"/>
    <property type="match status" value="1"/>
</dbReference>
<evidence type="ECO:0000256" key="3">
    <source>
        <dbReference type="ARBA" id="ARBA00012891"/>
    </source>
</evidence>
<keyword evidence="5 7" id="KW-0238">DNA-binding</keyword>
<dbReference type="EC" id="5.6.2.1" evidence="3 7"/>
<dbReference type="GO" id="GO:0003677">
    <property type="term" value="F:DNA binding"/>
    <property type="evidence" value="ECO:0007669"/>
    <property type="project" value="UniProtKB-KW"/>
</dbReference>
<dbReference type="SMART" id="SM00437">
    <property type="entry name" value="TOP1Ac"/>
    <property type="match status" value="1"/>
</dbReference>
<evidence type="ECO:0000256" key="6">
    <source>
        <dbReference type="ARBA" id="ARBA00023235"/>
    </source>
</evidence>
<evidence type="ECO:0000313" key="11">
    <source>
        <dbReference type="EMBL" id="CAJ0565802.1"/>
    </source>
</evidence>
<dbReference type="InterPro" id="IPR003601">
    <property type="entry name" value="Topo_IA_2"/>
</dbReference>
<dbReference type="InterPro" id="IPR013826">
    <property type="entry name" value="Topo_IA_cen_sub3"/>
</dbReference>
<keyword evidence="12" id="KW-1185">Reference proteome</keyword>
<dbReference type="InterPro" id="IPR013825">
    <property type="entry name" value="Topo_IA_cen_sub2"/>
</dbReference>
<dbReference type="FunFam" id="1.10.290.10:FF:000001">
    <property type="entry name" value="DNA topoisomerase"/>
    <property type="match status" value="1"/>
</dbReference>
<organism evidence="11 12">
    <name type="scientific">Mesorhabditis spiculigera</name>
    <dbReference type="NCBI Taxonomy" id="96644"/>
    <lineage>
        <taxon>Eukaryota</taxon>
        <taxon>Metazoa</taxon>
        <taxon>Ecdysozoa</taxon>
        <taxon>Nematoda</taxon>
        <taxon>Chromadorea</taxon>
        <taxon>Rhabditida</taxon>
        <taxon>Rhabditina</taxon>
        <taxon>Rhabditomorpha</taxon>
        <taxon>Rhabditoidea</taxon>
        <taxon>Rhabditidae</taxon>
        <taxon>Mesorhabditinae</taxon>
        <taxon>Mesorhabditis</taxon>
    </lineage>
</organism>
<dbReference type="InterPro" id="IPR013824">
    <property type="entry name" value="Topo_IA_cen_sub1"/>
</dbReference>
<evidence type="ECO:0000259" key="10">
    <source>
        <dbReference type="PROSITE" id="PS52039"/>
    </source>
</evidence>
<evidence type="ECO:0000256" key="7">
    <source>
        <dbReference type="RuleBase" id="RU362092"/>
    </source>
</evidence>
<keyword evidence="6 7" id="KW-0413">Isomerase</keyword>
<dbReference type="AlphaFoldDB" id="A0AA36CCB8"/>
<dbReference type="Gene3D" id="1.10.460.10">
    <property type="entry name" value="Topoisomerase I, domain 2"/>
    <property type="match status" value="1"/>
</dbReference>
<proteinExistence type="inferred from homology"/>
<dbReference type="Gene3D" id="3.40.50.140">
    <property type="match status" value="1"/>
</dbReference>
<comment type="caution">
    <text evidence="11">The sequence shown here is derived from an EMBL/GenBank/DDBJ whole genome shotgun (WGS) entry which is preliminary data.</text>
</comment>
<dbReference type="GO" id="GO:0003917">
    <property type="term" value="F:DNA topoisomerase type I (single strand cut, ATP-independent) activity"/>
    <property type="evidence" value="ECO:0007669"/>
    <property type="project" value="UniProtKB-EC"/>
</dbReference>
<evidence type="ECO:0000259" key="9">
    <source>
        <dbReference type="PROSITE" id="PS50880"/>
    </source>
</evidence>
<dbReference type="Pfam" id="PF01131">
    <property type="entry name" value="Topoisom_bac"/>
    <property type="match status" value="1"/>
</dbReference>
<feature type="domain" description="Toprim" evidence="9">
    <location>
        <begin position="1"/>
        <end position="152"/>
    </location>
</feature>
<dbReference type="InterPro" id="IPR003602">
    <property type="entry name" value="Topo_IA_DNA-bd_dom"/>
</dbReference>
<dbReference type="GO" id="GO:0006310">
    <property type="term" value="P:DNA recombination"/>
    <property type="evidence" value="ECO:0007669"/>
    <property type="project" value="TreeGrafter"/>
</dbReference>
<keyword evidence="4 7" id="KW-0799">Topoisomerase</keyword>
<dbReference type="SMART" id="SM00436">
    <property type="entry name" value="TOP1Bc"/>
    <property type="match status" value="1"/>
</dbReference>
<accession>A0AA36CCB8</accession>
<dbReference type="PRINTS" id="PR00417">
    <property type="entry name" value="PRTPISMRASEI"/>
</dbReference>
<feature type="region of interest" description="Disordered" evidence="8">
    <location>
        <begin position="644"/>
        <end position="671"/>
    </location>
</feature>
<dbReference type="GO" id="GO:0006265">
    <property type="term" value="P:DNA topological change"/>
    <property type="evidence" value="ECO:0007669"/>
    <property type="project" value="InterPro"/>
</dbReference>
<dbReference type="FunFam" id="3.40.50.140:FF:000003">
    <property type="entry name" value="DNA topoisomerase"/>
    <property type="match status" value="1"/>
</dbReference>